<dbReference type="PANTHER" id="PTHR31134">
    <property type="entry name" value="TRANSMEMBRANE PROTEIN 128"/>
    <property type="match status" value="1"/>
</dbReference>
<feature type="transmembrane region" description="Helical" evidence="2">
    <location>
        <begin position="162"/>
        <end position="187"/>
    </location>
</feature>
<comment type="caution">
    <text evidence="3">The sequence shown here is derived from an EMBL/GenBank/DDBJ whole genome shotgun (WGS) entry which is preliminary data.</text>
</comment>
<dbReference type="InterPro" id="IPR033579">
    <property type="entry name" value="TMEM128"/>
</dbReference>
<gene>
    <name evidence="3" type="ORF">ACHAWU_006291</name>
</gene>
<dbReference type="Proteomes" id="UP001530293">
    <property type="component" value="Unassembled WGS sequence"/>
</dbReference>
<dbReference type="AlphaFoldDB" id="A0ABD3M8K1"/>
<sequence>MATHLDLEQSAPLRKRLATPNNNHGDTAGSGQRTSSLPQPPMQLPARHPLQIMKRSAIIGGSLYAFYDFNVYHNLLHHPKINHEWFKVGLASSIAILGLKGYVELYQGKKHNKAVEYENFKSATHWTIFLILVSWISFHMALSPVYGLVKTWLIMIGFGYGVLIQSALMIPVWGQNILAFVLMTFFLQMYQ</sequence>
<dbReference type="PANTHER" id="PTHR31134:SF1">
    <property type="entry name" value="TRANSMEMBRANE PROTEIN 128"/>
    <property type="match status" value="1"/>
</dbReference>
<evidence type="ECO:0000256" key="1">
    <source>
        <dbReference type="SAM" id="MobiDB-lite"/>
    </source>
</evidence>
<feature type="compositionally biased region" description="Polar residues" evidence="1">
    <location>
        <begin position="19"/>
        <end position="37"/>
    </location>
</feature>
<reference evidence="3 4" key="1">
    <citation type="submission" date="2024-10" db="EMBL/GenBank/DDBJ databases">
        <title>Updated reference genomes for cyclostephanoid diatoms.</title>
        <authorList>
            <person name="Roberts W.R."/>
            <person name="Alverson A.J."/>
        </authorList>
    </citation>
    <scope>NUCLEOTIDE SEQUENCE [LARGE SCALE GENOMIC DNA]</scope>
    <source>
        <strain evidence="3 4">AJA232-27</strain>
    </source>
</reference>
<proteinExistence type="predicted"/>
<feature type="transmembrane region" description="Helical" evidence="2">
    <location>
        <begin position="123"/>
        <end position="142"/>
    </location>
</feature>
<feature type="region of interest" description="Disordered" evidence="1">
    <location>
        <begin position="1"/>
        <end position="41"/>
    </location>
</feature>
<organism evidence="3 4">
    <name type="scientific">Discostella pseudostelligera</name>
    <dbReference type="NCBI Taxonomy" id="259834"/>
    <lineage>
        <taxon>Eukaryota</taxon>
        <taxon>Sar</taxon>
        <taxon>Stramenopiles</taxon>
        <taxon>Ochrophyta</taxon>
        <taxon>Bacillariophyta</taxon>
        <taxon>Coscinodiscophyceae</taxon>
        <taxon>Thalassiosirophycidae</taxon>
        <taxon>Stephanodiscales</taxon>
        <taxon>Stephanodiscaceae</taxon>
        <taxon>Discostella</taxon>
    </lineage>
</organism>
<dbReference type="Pfam" id="PF20479">
    <property type="entry name" value="TMEM128"/>
    <property type="match status" value="1"/>
</dbReference>
<name>A0ABD3M8K1_9STRA</name>
<keyword evidence="2" id="KW-0812">Transmembrane</keyword>
<evidence type="ECO:0000313" key="3">
    <source>
        <dbReference type="EMBL" id="KAL3760293.1"/>
    </source>
</evidence>
<evidence type="ECO:0000256" key="2">
    <source>
        <dbReference type="SAM" id="Phobius"/>
    </source>
</evidence>
<keyword evidence="4" id="KW-1185">Reference proteome</keyword>
<evidence type="ECO:0000313" key="4">
    <source>
        <dbReference type="Proteomes" id="UP001530293"/>
    </source>
</evidence>
<dbReference type="EMBL" id="JALLBG020000189">
    <property type="protein sequence ID" value="KAL3760293.1"/>
    <property type="molecule type" value="Genomic_DNA"/>
</dbReference>
<keyword evidence="2" id="KW-0472">Membrane</keyword>
<keyword evidence="2" id="KW-1133">Transmembrane helix</keyword>
<accession>A0ABD3M8K1</accession>
<protein>
    <submittedName>
        <fullName evidence="3">Uncharacterized protein</fullName>
    </submittedName>
</protein>